<proteinExistence type="inferred from homology"/>
<dbReference type="eggNOG" id="COG1131">
    <property type="taxonomic scope" value="Bacteria"/>
</dbReference>
<dbReference type="SUPFAM" id="SSF52540">
    <property type="entry name" value="P-loop containing nucleoside triphosphate hydrolases"/>
    <property type="match status" value="1"/>
</dbReference>
<dbReference type="InterPro" id="IPR027417">
    <property type="entry name" value="P-loop_NTPase"/>
</dbReference>
<name>Q9KEN4_HALH5</name>
<feature type="domain" description="ABC transporter" evidence="5">
    <location>
        <begin position="5"/>
        <end position="233"/>
    </location>
</feature>
<dbReference type="KEGG" id="bha:BH0818"/>
<sequence length="314" mass="35502">MTKVITTRNLTKTFQGKEIISNLNLHVNKGEIYGFLGPNGAGKTTVMKMLMNFVKPSAGEIELFGQRLTSQSYEMLKRIGSMIEFPIFYEKLSARENLELHCEYMGYYKPSAIEEALEMVKLQLTGSKAVKDFSLGMKQRLGIARAICTKPELLILDEPINGLDPVGIKEIRQLFQTLCNEYGVTILISSHILSEIEQIADTVGVIRNGMLVAEVALDDIRSQQTEYIELLTYDARKALYVLDNELGLKNVKLMDQSLIRIYDHHLTQNQLSKTLISNDVNIEAIARKNHSLEDYFMNLIEGDENSAEVDSTRI</sequence>
<protein>
    <submittedName>
        <fullName evidence="6">Bacitracin ABC transporter (ATP-binding protein)</fullName>
    </submittedName>
</protein>
<dbReference type="AlphaFoldDB" id="Q9KEN4"/>
<dbReference type="CDD" id="cd03268">
    <property type="entry name" value="ABC_BcrA_bacitracin_resist"/>
    <property type="match status" value="1"/>
</dbReference>
<dbReference type="Pfam" id="PF00005">
    <property type="entry name" value="ABC_tran"/>
    <property type="match status" value="1"/>
</dbReference>
<dbReference type="STRING" id="272558.gene:10726692"/>
<dbReference type="RefSeq" id="WP_010896991.1">
    <property type="nucleotide sequence ID" value="NC_002570.2"/>
</dbReference>
<dbReference type="PIR" id="B83752">
    <property type="entry name" value="B83752"/>
</dbReference>
<evidence type="ECO:0000313" key="6">
    <source>
        <dbReference type="EMBL" id="BAB04537.1"/>
    </source>
</evidence>
<dbReference type="InterPro" id="IPR017871">
    <property type="entry name" value="ABC_transporter-like_CS"/>
</dbReference>
<evidence type="ECO:0000256" key="1">
    <source>
        <dbReference type="ARBA" id="ARBA00005417"/>
    </source>
</evidence>
<evidence type="ECO:0000256" key="3">
    <source>
        <dbReference type="ARBA" id="ARBA00022741"/>
    </source>
</evidence>
<evidence type="ECO:0000256" key="4">
    <source>
        <dbReference type="ARBA" id="ARBA00022840"/>
    </source>
</evidence>
<dbReference type="PROSITE" id="PS00211">
    <property type="entry name" value="ABC_TRANSPORTER_1"/>
    <property type="match status" value="1"/>
</dbReference>
<evidence type="ECO:0000256" key="2">
    <source>
        <dbReference type="ARBA" id="ARBA00022448"/>
    </source>
</evidence>
<dbReference type="PROSITE" id="PS50893">
    <property type="entry name" value="ABC_TRANSPORTER_2"/>
    <property type="match status" value="1"/>
</dbReference>
<accession>Q9KEN4</accession>
<dbReference type="GO" id="GO:0016887">
    <property type="term" value="F:ATP hydrolysis activity"/>
    <property type="evidence" value="ECO:0007669"/>
    <property type="project" value="InterPro"/>
</dbReference>
<dbReference type="Proteomes" id="UP000001258">
    <property type="component" value="Chromosome"/>
</dbReference>
<dbReference type="InterPro" id="IPR003439">
    <property type="entry name" value="ABC_transporter-like_ATP-bd"/>
</dbReference>
<keyword evidence="3" id="KW-0547">Nucleotide-binding</keyword>
<organism evidence="6 7">
    <name type="scientific">Halalkalibacterium halodurans (strain ATCC BAA-125 / DSM 18197 / FERM 7344 / JCM 9153 / C-125)</name>
    <name type="common">Bacillus halodurans</name>
    <dbReference type="NCBI Taxonomy" id="272558"/>
    <lineage>
        <taxon>Bacteria</taxon>
        <taxon>Bacillati</taxon>
        <taxon>Bacillota</taxon>
        <taxon>Bacilli</taxon>
        <taxon>Bacillales</taxon>
        <taxon>Bacillaceae</taxon>
        <taxon>Halalkalibacterium (ex Joshi et al. 2022)</taxon>
    </lineage>
</organism>
<dbReference type="Gene3D" id="3.40.50.300">
    <property type="entry name" value="P-loop containing nucleotide triphosphate hydrolases"/>
    <property type="match status" value="1"/>
</dbReference>
<dbReference type="PANTHER" id="PTHR43335:SF8">
    <property type="entry name" value="ABC TRANSPORTER, ATP-BINDING PROTEIN"/>
    <property type="match status" value="1"/>
</dbReference>
<keyword evidence="2" id="KW-0813">Transport</keyword>
<dbReference type="EMBL" id="BA000004">
    <property type="protein sequence ID" value="BAB04537.1"/>
    <property type="molecule type" value="Genomic_DNA"/>
</dbReference>
<keyword evidence="4 6" id="KW-0067">ATP-binding</keyword>
<reference evidence="6 7" key="1">
    <citation type="journal article" date="2000" name="Nucleic Acids Res.">
        <title>Complete genome sequence of the alkaliphilic bacterium Bacillus halodurans and genomic sequence comparison with Bacillus subtilis.</title>
        <authorList>
            <person name="Takami H."/>
            <person name="Nakasone K."/>
            <person name="Takaki Y."/>
            <person name="Maeno G."/>
            <person name="Sasaki R."/>
            <person name="Masui N."/>
            <person name="Fuji F."/>
            <person name="Hirama C."/>
            <person name="Nakamura Y."/>
            <person name="Ogasawara N."/>
            <person name="Kuhara S."/>
            <person name="Horikoshi K."/>
        </authorList>
    </citation>
    <scope>NUCLEOTIDE SEQUENCE [LARGE SCALE GENOMIC DNA]</scope>
    <source>
        <strain evidence="7">ATCC BAA-125 / DSM 18197 / FERM 7344 / JCM 9153 / C-125</strain>
    </source>
</reference>
<evidence type="ECO:0000313" key="7">
    <source>
        <dbReference type="Proteomes" id="UP000001258"/>
    </source>
</evidence>
<evidence type="ECO:0000259" key="5">
    <source>
        <dbReference type="PROSITE" id="PS50893"/>
    </source>
</evidence>
<gene>
    <name evidence="6" type="ordered locus">BH0818</name>
</gene>
<keyword evidence="7" id="KW-1185">Reference proteome</keyword>
<dbReference type="HOGENOM" id="CLU_000604_1_2_9"/>
<dbReference type="GO" id="GO:0005524">
    <property type="term" value="F:ATP binding"/>
    <property type="evidence" value="ECO:0007669"/>
    <property type="project" value="UniProtKB-KW"/>
</dbReference>
<dbReference type="InterPro" id="IPR003593">
    <property type="entry name" value="AAA+_ATPase"/>
</dbReference>
<dbReference type="PANTHER" id="PTHR43335">
    <property type="entry name" value="ABC TRANSPORTER, ATP-BINDING PROTEIN"/>
    <property type="match status" value="1"/>
</dbReference>
<comment type="similarity">
    <text evidence="1">Belongs to the ABC transporter superfamily.</text>
</comment>
<dbReference type="SMART" id="SM00382">
    <property type="entry name" value="AAA"/>
    <property type="match status" value="1"/>
</dbReference>